<organism evidence="2 3">
    <name type="scientific">Neotamlana laminarinivorans</name>
    <dbReference type="NCBI Taxonomy" id="2883124"/>
    <lineage>
        <taxon>Bacteria</taxon>
        <taxon>Pseudomonadati</taxon>
        <taxon>Bacteroidota</taxon>
        <taxon>Flavobacteriia</taxon>
        <taxon>Flavobacteriales</taxon>
        <taxon>Flavobacteriaceae</taxon>
        <taxon>Neotamlana</taxon>
    </lineage>
</organism>
<reference evidence="2" key="1">
    <citation type="submission" date="2021-10" db="EMBL/GenBank/DDBJ databases">
        <title>Tamlana sargassums sp. nov., and Tamlana laminarinivorans sp. nov., two new bacteria isolated from the brown alga.</title>
        <authorList>
            <person name="Li J."/>
        </authorList>
    </citation>
    <scope>NUCLEOTIDE SEQUENCE</scope>
    <source>
        <strain evidence="2">PT2-4</strain>
    </source>
</reference>
<evidence type="ECO:0000313" key="2">
    <source>
        <dbReference type="EMBL" id="MCB4797312.1"/>
    </source>
</evidence>
<dbReference type="RefSeq" id="WP_226539739.1">
    <property type="nucleotide sequence ID" value="NZ_JAJAPW010000001.1"/>
</dbReference>
<gene>
    <name evidence="2" type="ORF">LG649_00535</name>
</gene>
<accession>A0A9X1HZE8</accession>
<evidence type="ECO:0000313" key="3">
    <source>
        <dbReference type="Proteomes" id="UP001139199"/>
    </source>
</evidence>
<dbReference type="PROSITE" id="PS51257">
    <property type="entry name" value="PROKAR_LIPOPROTEIN"/>
    <property type="match status" value="1"/>
</dbReference>
<keyword evidence="1" id="KW-0732">Signal</keyword>
<name>A0A9X1HZE8_9FLAO</name>
<comment type="caution">
    <text evidence="2">The sequence shown here is derived from an EMBL/GenBank/DDBJ whole genome shotgun (WGS) entry which is preliminary data.</text>
</comment>
<sequence>MKLVKTLCVIVLGIMFMSCNSQDKSSKKILNTSISKIEVLDFHATHRCMTCNAIEANTKYTLNTYFKEALSKGKITFQVVNVDKKENEKIAKKFQASSTALFLNVIKNGEEKQIDLTEFAFLNGNNKEVFSKKLKAKIDAELKNI</sequence>
<proteinExistence type="predicted"/>
<dbReference type="NCBIfam" id="NF040494">
    <property type="entry name" value="nitrored_ArsF"/>
    <property type="match status" value="1"/>
</dbReference>
<dbReference type="EMBL" id="JAJAPW010000001">
    <property type="protein sequence ID" value="MCB4797312.1"/>
    <property type="molecule type" value="Genomic_DNA"/>
</dbReference>
<dbReference type="InterPro" id="IPR047698">
    <property type="entry name" value="ArsF-like"/>
</dbReference>
<feature type="chain" id="PRO_5040818003" evidence="1">
    <location>
        <begin position="22"/>
        <end position="145"/>
    </location>
</feature>
<keyword evidence="3" id="KW-1185">Reference proteome</keyword>
<dbReference type="Gene3D" id="3.40.30.10">
    <property type="entry name" value="Glutaredoxin"/>
    <property type="match status" value="1"/>
</dbReference>
<dbReference type="AlphaFoldDB" id="A0A9X1HZE8"/>
<dbReference type="Proteomes" id="UP001139199">
    <property type="component" value="Unassembled WGS sequence"/>
</dbReference>
<protein>
    <submittedName>
        <fullName evidence="2">Nitrophenyl compound nitroreductase subunit ArsF family protein</fullName>
    </submittedName>
</protein>
<evidence type="ECO:0000256" key="1">
    <source>
        <dbReference type="SAM" id="SignalP"/>
    </source>
</evidence>
<feature type="signal peptide" evidence="1">
    <location>
        <begin position="1"/>
        <end position="21"/>
    </location>
</feature>